<dbReference type="AlphaFoldDB" id="A0A4S2HBG3"/>
<keyword evidence="3 5" id="KW-1133">Transmembrane helix</keyword>
<accession>A0A4S2HBG3</accession>
<dbReference type="SUPFAM" id="SSF158442">
    <property type="entry name" value="DsbB-like"/>
    <property type="match status" value="1"/>
</dbReference>
<proteinExistence type="predicted"/>
<keyword evidence="7" id="KW-1185">Reference proteome</keyword>
<evidence type="ECO:0000256" key="2">
    <source>
        <dbReference type="ARBA" id="ARBA00022692"/>
    </source>
</evidence>
<feature type="transmembrane region" description="Helical" evidence="5">
    <location>
        <begin position="76"/>
        <end position="94"/>
    </location>
</feature>
<dbReference type="InterPro" id="IPR024199">
    <property type="entry name" value="Uncharacterised_DsbB"/>
</dbReference>
<reference evidence="6 7" key="1">
    <citation type="journal article" date="2013" name="Int. J. Syst. Evol. Microbiol.">
        <title>Marinicauda pacifica gen. nov., sp. nov., a prosthecate alphaproteobacterium of the family Hyphomonadaceae isolated from deep seawater.</title>
        <authorList>
            <person name="Zhang X.Y."/>
            <person name="Li G.W."/>
            <person name="Wang C.S."/>
            <person name="Zhang Y.J."/>
            <person name="Xu X.W."/>
            <person name="Li H."/>
            <person name="Liu A."/>
            <person name="Liu C."/>
            <person name="Xie B.B."/>
            <person name="Qin Q.L."/>
            <person name="Xu Z."/>
            <person name="Chen X.L."/>
            <person name="Zhou B.C."/>
            <person name="Zhang Y.Z."/>
        </authorList>
    </citation>
    <scope>NUCLEOTIDE SEQUENCE [LARGE SCALE GENOMIC DNA]</scope>
    <source>
        <strain evidence="6 7">P-1 km-3</strain>
    </source>
</reference>
<feature type="transmembrane region" description="Helical" evidence="5">
    <location>
        <begin position="46"/>
        <end position="64"/>
    </location>
</feature>
<feature type="transmembrane region" description="Helical" evidence="5">
    <location>
        <begin position="148"/>
        <end position="167"/>
    </location>
</feature>
<keyword evidence="2 5" id="KW-0812">Transmembrane</keyword>
<dbReference type="GO" id="GO:0006457">
    <property type="term" value="P:protein folding"/>
    <property type="evidence" value="ECO:0007669"/>
    <property type="project" value="InterPro"/>
</dbReference>
<gene>
    <name evidence="6" type="ORF">E5162_07960</name>
</gene>
<dbReference type="OrthoDB" id="9808637at2"/>
<evidence type="ECO:0000256" key="4">
    <source>
        <dbReference type="ARBA" id="ARBA00023136"/>
    </source>
</evidence>
<comment type="caution">
    <text evidence="6">The sequence shown here is derived from an EMBL/GenBank/DDBJ whole genome shotgun (WGS) entry which is preliminary data.</text>
</comment>
<sequence length="175" mass="18464">MRIVTFILHPVRWPLIGGLASAALLGGAFAFEYLGGLPPCPLCLTQRWAHAAAIVFGLASAAAIGLSGQARRISRLLCWVLGLIFLVSAYWAAYHAGIEYGFWPGPSTCTASGGGEFSLSDLSAALNSRTNVVLCDEVAWSMLGVSMAGWNAILSILLAAASFASAFRNTEIQTR</sequence>
<dbReference type="GO" id="GO:0016020">
    <property type="term" value="C:membrane"/>
    <property type="evidence" value="ECO:0007669"/>
    <property type="project" value="UniProtKB-SubCell"/>
</dbReference>
<dbReference type="InterPro" id="IPR023380">
    <property type="entry name" value="DsbB-like_sf"/>
</dbReference>
<dbReference type="EMBL" id="SRXV01000002">
    <property type="protein sequence ID" value="TGY92991.1"/>
    <property type="molecule type" value="Genomic_DNA"/>
</dbReference>
<evidence type="ECO:0000313" key="6">
    <source>
        <dbReference type="EMBL" id="TGY92991.1"/>
    </source>
</evidence>
<dbReference type="Proteomes" id="UP000305451">
    <property type="component" value="Unassembled WGS sequence"/>
</dbReference>
<keyword evidence="4 5" id="KW-0472">Membrane</keyword>
<protein>
    <submittedName>
        <fullName evidence="6">Disulfide bond formation protein B</fullName>
    </submittedName>
</protein>
<evidence type="ECO:0000256" key="5">
    <source>
        <dbReference type="SAM" id="Phobius"/>
    </source>
</evidence>
<dbReference type="GO" id="GO:0015035">
    <property type="term" value="F:protein-disulfide reductase activity"/>
    <property type="evidence" value="ECO:0007669"/>
    <property type="project" value="InterPro"/>
</dbReference>
<dbReference type="Gene3D" id="1.20.1550.10">
    <property type="entry name" value="DsbB-like"/>
    <property type="match status" value="1"/>
</dbReference>
<dbReference type="PIRSF" id="PIRSF033913">
    <property type="entry name" value="S-S_format_DsbB"/>
    <property type="match status" value="1"/>
</dbReference>
<evidence type="ECO:0000313" key="7">
    <source>
        <dbReference type="Proteomes" id="UP000305451"/>
    </source>
</evidence>
<organism evidence="6 7">
    <name type="scientific">Marinicauda pacifica</name>
    <dbReference type="NCBI Taxonomy" id="1133559"/>
    <lineage>
        <taxon>Bacteria</taxon>
        <taxon>Pseudomonadati</taxon>
        <taxon>Pseudomonadota</taxon>
        <taxon>Alphaproteobacteria</taxon>
        <taxon>Maricaulales</taxon>
        <taxon>Maricaulaceae</taxon>
        <taxon>Marinicauda</taxon>
    </lineage>
</organism>
<evidence type="ECO:0000256" key="3">
    <source>
        <dbReference type="ARBA" id="ARBA00022989"/>
    </source>
</evidence>
<dbReference type="InterPro" id="IPR003752">
    <property type="entry name" value="DiS_bond_form_DsbB/BdbC"/>
</dbReference>
<dbReference type="Pfam" id="PF02600">
    <property type="entry name" value="DsbB"/>
    <property type="match status" value="1"/>
</dbReference>
<comment type="subcellular location">
    <subcellularLocation>
        <location evidence="1">Membrane</location>
        <topology evidence="1">Multi-pass membrane protein</topology>
    </subcellularLocation>
</comment>
<dbReference type="RefSeq" id="WP_135944656.1">
    <property type="nucleotide sequence ID" value="NZ_BMEI01000002.1"/>
</dbReference>
<name>A0A4S2HBG3_9PROT</name>
<evidence type="ECO:0000256" key="1">
    <source>
        <dbReference type="ARBA" id="ARBA00004141"/>
    </source>
</evidence>